<reference evidence="5" key="1">
    <citation type="submission" date="2025-08" db="UniProtKB">
        <authorList>
            <consortium name="RefSeq"/>
        </authorList>
    </citation>
    <scope>IDENTIFICATION</scope>
</reference>
<gene>
    <name evidence="5" type="primary">LOC104605066</name>
</gene>
<dbReference type="SMART" id="SM00028">
    <property type="entry name" value="TPR"/>
    <property type="match status" value="3"/>
</dbReference>
<accession>A0A1U8AKY1</accession>
<evidence type="ECO:0000256" key="2">
    <source>
        <dbReference type="SAM" id="MobiDB-lite"/>
    </source>
</evidence>
<dbReference type="Gene3D" id="1.25.40.10">
    <property type="entry name" value="Tetratricopeptide repeat domain"/>
    <property type="match status" value="1"/>
</dbReference>
<evidence type="ECO:0000259" key="3">
    <source>
        <dbReference type="Pfam" id="PF13877"/>
    </source>
</evidence>
<feature type="compositionally biased region" description="Basic and acidic residues" evidence="2">
    <location>
        <begin position="37"/>
        <end position="46"/>
    </location>
</feature>
<feature type="region of interest" description="Disordered" evidence="2">
    <location>
        <begin position="302"/>
        <end position="321"/>
    </location>
</feature>
<dbReference type="GeneID" id="104605066"/>
<dbReference type="STRING" id="4432.A0A1U8AKY1"/>
<evidence type="ECO:0000256" key="1">
    <source>
        <dbReference type="PROSITE-ProRule" id="PRU00339"/>
    </source>
</evidence>
<evidence type="ECO:0000313" key="5">
    <source>
        <dbReference type="RefSeq" id="XP_010267983.1"/>
    </source>
</evidence>
<organism evidence="4 5">
    <name type="scientific">Nelumbo nucifera</name>
    <name type="common">Sacred lotus</name>
    <dbReference type="NCBI Taxonomy" id="4432"/>
    <lineage>
        <taxon>Eukaryota</taxon>
        <taxon>Viridiplantae</taxon>
        <taxon>Streptophyta</taxon>
        <taxon>Embryophyta</taxon>
        <taxon>Tracheophyta</taxon>
        <taxon>Spermatophyta</taxon>
        <taxon>Magnoliopsida</taxon>
        <taxon>Proteales</taxon>
        <taxon>Nelumbonaceae</taxon>
        <taxon>Nelumbo</taxon>
    </lineage>
</organism>
<dbReference type="AlphaFoldDB" id="A0A1U8AKY1"/>
<dbReference type="PANTHER" id="PTHR47329:SF1">
    <property type="entry name" value="OS05G0129900 PROTEIN"/>
    <property type="match status" value="1"/>
</dbReference>
<dbReference type="SUPFAM" id="SSF48452">
    <property type="entry name" value="TPR-like"/>
    <property type="match status" value="1"/>
</dbReference>
<evidence type="ECO:0000313" key="4">
    <source>
        <dbReference type="Proteomes" id="UP000189703"/>
    </source>
</evidence>
<dbReference type="Pfam" id="PF00515">
    <property type="entry name" value="TPR_1"/>
    <property type="match status" value="2"/>
</dbReference>
<keyword evidence="4" id="KW-1185">Reference proteome</keyword>
<dbReference type="InParanoid" id="A0A1U8AKY1"/>
<name>A0A1U8AKY1_NELNU</name>
<feature type="region of interest" description="Disordered" evidence="2">
    <location>
        <begin position="37"/>
        <end position="102"/>
    </location>
</feature>
<dbReference type="PANTHER" id="PTHR47329">
    <property type="entry name" value="OS05G0129900 PROTEIN"/>
    <property type="match status" value="1"/>
</dbReference>
<dbReference type="OrthoDB" id="629492at2759"/>
<dbReference type="Pfam" id="PF13877">
    <property type="entry name" value="RPAP3_C"/>
    <property type="match status" value="1"/>
</dbReference>
<feature type="domain" description="RNA-polymerase II-associated protein 3-like C-terminal" evidence="3">
    <location>
        <begin position="363"/>
        <end position="451"/>
    </location>
</feature>
<feature type="repeat" description="TPR" evidence="1">
    <location>
        <begin position="135"/>
        <end position="168"/>
    </location>
</feature>
<dbReference type="KEGG" id="nnu:104605066"/>
<dbReference type="FunCoup" id="A0A1U8AKY1">
    <property type="interactions" value="880"/>
</dbReference>
<sequence>MARVPKKNSRDEGMNFQGFLNDLQDWELSLKEKDKKLRAQTSEETKALPTQRVGMKNASQLSSEPGIGGRGRQLKEQVFSPQNTAAVGRDKGPGGESPSVHYSRNSKYRFDFSRNFDAVNKLSSSYLNAEDSPDATSEKELGNEYFKQKKFNEAIDCYSRSIALMPTAVAYANRAMAYLKIKRFEEAEDDCTEALNLDDRYIKAYSRRATARKELGKLKAAIEDAEFALRLEPNNQELKKQYAESKALYDKEILKKASGIARNAIQGETAAQVDRMKGTDGKFPSKPSIIVQEIKSKTTVGGTRSWIKESDGSQEDATLKSSADTFKGSHAVDKREELKTSVQELASRAASRAMAEAVKNITPPKSAYEFEVSWRGLSGDRALQARLLKVISPPTLPQLFKNALSAQILVDVVSCIATFIMEETDLAVSFLDNLTKISRFSMIIMCLSALERDDLRKIWDEVFSHEGMGVEYRETLSRLRPKYIPTSHT</sequence>
<dbReference type="Pfam" id="PF13181">
    <property type="entry name" value="TPR_8"/>
    <property type="match status" value="1"/>
</dbReference>
<dbReference type="InterPro" id="IPR019734">
    <property type="entry name" value="TPR_rpt"/>
</dbReference>
<protein>
    <submittedName>
        <fullName evidence="5">RNA polymerase II-associated protein 3 isoform X1</fullName>
    </submittedName>
</protein>
<keyword evidence="1" id="KW-0802">TPR repeat</keyword>
<dbReference type="eggNOG" id="KOG4648">
    <property type="taxonomic scope" value="Eukaryota"/>
</dbReference>
<dbReference type="InterPro" id="IPR025986">
    <property type="entry name" value="RPAP3-like_C"/>
</dbReference>
<feature type="repeat" description="TPR" evidence="1">
    <location>
        <begin position="202"/>
        <end position="235"/>
    </location>
</feature>
<proteinExistence type="predicted"/>
<dbReference type="OMA" id="CVHMNTG"/>
<dbReference type="PROSITE" id="PS50005">
    <property type="entry name" value="TPR"/>
    <property type="match status" value="2"/>
</dbReference>
<dbReference type="RefSeq" id="XP_010267983.1">
    <property type="nucleotide sequence ID" value="XM_010269681.2"/>
</dbReference>
<dbReference type="Proteomes" id="UP000189703">
    <property type="component" value="Unplaced"/>
</dbReference>
<dbReference type="InterPro" id="IPR011990">
    <property type="entry name" value="TPR-like_helical_dom_sf"/>
</dbReference>